<dbReference type="Proteomes" id="UP000567885">
    <property type="component" value="Unassembled WGS sequence"/>
</dbReference>
<organism evidence="2 3">
    <name type="scientific">Fusarium heterosporum</name>
    <dbReference type="NCBI Taxonomy" id="42747"/>
    <lineage>
        <taxon>Eukaryota</taxon>
        <taxon>Fungi</taxon>
        <taxon>Dikarya</taxon>
        <taxon>Ascomycota</taxon>
        <taxon>Pezizomycotina</taxon>
        <taxon>Sordariomycetes</taxon>
        <taxon>Hypocreomycetidae</taxon>
        <taxon>Hypocreales</taxon>
        <taxon>Nectriaceae</taxon>
        <taxon>Fusarium</taxon>
        <taxon>Fusarium heterosporum species complex</taxon>
    </lineage>
</organism>
<protein>
    <recommendedName>
        <fullName evidence="4">Celp0028 effector like protein</fullName>
    </recommendedName>
</protein>
<dbReference type="OrthoDB" id="4831122at2759"/>
<accession>A0A8H5WQ41</accession>
<proteinExistence type="predicted"/>
<evidence type="ECO:0008006" key="4">
    <source>
        <dbReference type="Google" id="ProtNLM"/>
    </source>
</evidence>
<keyword evidence="1" id="KW-0732">Signal</keyword>
<dbReference type="EMBL" id="JAAGWQ010000069">
    <property type="protein sequence ID" value="KAF5671252.1"/>
    <property type="molecule type" value="Genomic_DNA"/>
</dbReference>
<evidence type="ECO:0000313" key="3">
    <source>
        <dbReference type="Proteomes" id="UP000567885"/>
    </source>
</evidence>
<comment type="caution">
    <text evidence="2">The sequence shown here is derived from an EMBL/GenBank/DDBJ whole genome shotgun (WGS) entry which is preliminary data.</text>
</comment>
<evidence type="ECO:0000256" key="1">
    <source>
        <dbReference type="SAM" id="SignalP"/>
    </source>
</evidence>
<keyword evidence="3" id="KW-1185">Reference proteome</keyword>
<feature type="signal peptide" evidence="1">
    <location>
        <begin position="1"/>
        <end position="18"/>
    </location>
</feature>
<sequence>MIPSTLLALISLVSVSQAAATTKFLSADDVIVLKTDGTSQIMKAADLEHLETAPAIENSTTAKNPLQRRGCEKSTEIQVLSENEFLNWDVAMSPVISSLGGSKATVSVTSGYSIANSLKTGASFSIPLIKDVLTASLSVDYTQTWTSTQQQSLSFVVPDDHHGIIVSQPYVRRVRGRVIEGCTDSPDKSEFISDTYESQSYGDLQWVKGIIRLCTSETYPIPYCNGEGNHK</sequence>
<reference evidence="2 3" key="1">
    <citation type="submission" date="2020-05" db="EMBL/GenBank/DDBJ databases">
        <title>Identification and distribution of gene clusters putatively required for synthesis of sphingolipid metabolism inhibitors in phylogenetically diverse species of the filamentous fungus Fusarium.</title>
        <authorList>
            <person name="Kim H.-S."/>
            <person name="Busman M."/>
            <person name="Brown D.W."/>
            <person name="Divon H."/>
            <person name="Uhlig S."/>
            <person name="Proctor R.H."/>
        </authorList>
    </citation>
    <scope>NUCLEOTIDE SEQUENCE [LARGE SCALE GENOMIC DNA]</scope>
    <source>
        <strain evidence="2 3">NRRL 20693</strain>
    </source>
</reference>
<name>A0A8H5WQ41_FUSHE</name>
<dbReference type="AlphaFoldDB" id="A0A8H5WQ41"/>
<evidence type="ECO:0000313" key="2">
    <source>
        <dbReference type="EMBL" id="KAF5671252.1"/>
    </source>
</evidence>
<gene>
    <name evidence="2" type="ORF">FHETE_4222</name>
</gene>
<feature type="chain" id="PRO_5034788932" description="Celp0028 effector like protein" evidence="1">
    <location>
        <begin position="19"/>
        <end position="231"/>
    </location>
</feature>